<reference evidence="2 3" key="1">
    <citation type="submission" date="2014-08" db="EMBL/GenBank/DDBJ databases">
        <authorList>
            <person name="Hassan Y.I."/>
            <person name="Lepp D."/>
            <person name="Zhou T."/>
        </authorList>
    </citation>
    <scope>NUCLEOTIDE SEQUENCE [LARGE SCALE GENOMIC DNA]</scope>
    <source>
        <strain evidence="2 3">IFO13584</strain>
    </source>
</reference>
<sequence length="126" mass="13358">MIERIETGIAPSSAPINDAVRAGKHVWLVAIAEDPVTGDIVEGGIEAQARRCIQNIEIGVKAAGGTLANLVMVQIFLTDSADAAGMNAVYREFFTQQPFPVRATVVVKELLAKGLKIEITATAVLD</sequence>
<comment type="caution">
    <text evidence="2">The sequence shown here is derived from an EMBL/GenBank/DDBJ whole genome shotgun (WGS) entry which is preliminary data.</text>
</comment>
<dbReference type="SUPFAM" id="SSF55298">
    <property type="entry name" value="YjgF-like"/>
    <property type="match status" value="1"/>
</dbReference>
<evidence type="ECO:0000313" key="2">
    <source>
        <dbReference type="EMBL" id="KFL30861.1"/>
    </source>
</evidence>
<dbReference type="Pfam" id="PF01042">
    <property type="entry name" value="Ribonuc_L-PSP"/>
    <property type="match status" value="1"/>
</dbReference>
<dbReference type="RefSeq" id="WP_035083308.1">
    <property type="nucleotide sequence ID" value="NZ_JQGC01000010.1"/>
</dbReference>
<dbReference type="OrthoDB" id="583118at2"/>
<dbReference type="STRING" id="46914.JP75_12800"/>
<accession>A0A087M1V8</accession>
<comment type="similarity">
    <text evidence="1">Belongs to the RutC family.</text>
</comment>
<dbReference type="InterPro" id="IPR035959">
    <property type="entry name" value="RutC-like_sf"/>
</dbReference>
<evidence type="ECO:0000256" key="1">
    <source>
        <dbReference type="ARBA" id="ARBA00010552"/>
    </source>
</evidence>
<evidence type="ECO:0000313" key="3">
    <source>
        <dbReference type="Proteomes" id="UP000028981"/>
    </source>
</evidence>
<gene>
    <name evidence="2" type="ORF">JP75_12800</name>
</gene>
<proteinExistence type="inferred from homology"/>
<dbReference type="PANTHER" id="PTHR11803">
    <property type="entry name" value="2-IMINOBUTANOATE/2-IMINOPROPANOATE DEAMINASE RIDA"/>
    <property type="match status" value="1"/>
</dbReference>
<dbReference type="Proteomes" id="UP000028981">
    <property type="component" value="Unassembled WGS sequence"/>
</dbReference>
<dbReference type="CDD" id="cd00448">
    <property type="entry name" value="YjgF_YER057c_UK114_family"/>
    <property type="match status" value="1"/>
</dbReference>
<name>A0A087M1V8_9HYPH</name>
<dbReference type="AlphaFoldDB" id="A0A087M1V8"/>
<protein>
    <submittedName>
        <fullName evidence="2">Endoribonuclease L-PSP</fullName>
    </submittedName>
</protein>
<dbReference type="EMBL" id="JQGC01000010">
    <property type="protein sequence ID" value="KFL30861.1"/>
    <property type="molecule type" value="Genomic_DNA"/>
</dbReference>
<dbReference type="GO" id="GO:0019239">
    <property type="term" value="F:deaminase activity"/>
    <property type="evidence" value="ECO:0007669"/>
    <property type="project" value="TreeGrafter"/>
</dbReference>
<dbReference type="Gene3D" id="3.30.1330.40">
    <property type="entry name" value="RutC-like"/>
    <property type="match status" value="1"/>
</dbReference>
<dbReference type="InterPro" id="IPR019897">
    <property type="entry name" value="RidA_CS"/>
</dbReference>
<dbReference type="GO" id="GO:0005829">
    <property type="term" value="C:cytosol"/>
    <property type="evidence" value="ECO:0007669"/>
    <property type="project" value="TreeGrafter"/>
</dbReference>
<dbReference type="InterPro" id="IPR006175">
    <property type="entry name" value="YjgF/YER057c/UK114"/>
</dbReference>
<keyword evidence="3" id="KW-1185">Reference proteome</keyword>
<dbReference type="PANTHER" id="PTHR11803:SF39">
    <property type="entry name" value="2-IMINOBUTANOATE_2-IMINOPROPANOATE DEAMINASE"/>
    <property type="match status" value="1"/>
</dbReference>
<dbReference type="PROSITE" id="PS01094">
    <property type="entry name" value="UPF0076"/>
    <property type="match status" value="1"/>
</dbReference>
<organism evidence="2 3">
    <name type="scientific">Devosia riboflavina</name>
    <dbReference type="NCBI Taxonomy" id="46914"/>
    <lineage>
        <taxon>Bacteria</taxon>
        <taxon>Pseudomonadati</taxon>
        <taxon>Pseudomonadota</taxon>
        <taxon>Alphaproteobacteria</taxon>
        <taxon>Hyphomicrobiales</taxon>
        <taxon>Devosiaceae</taxon>
        <taxon>Devosia</taxon>
    </lineage>
</organism>